<gene>
    <name evidence="1" type="ORF">ACFSR9_09185</name>
</gene>
<dbReference type="EMBL" id="JBHUMK010000040">
    <property type="protein sequence ID" value="MFD2609608.1"/>
    <property type="molecule type" value="Genomic_DNA"/>
</dbReference>
<comment type="caution">
    <text evidence="1">The sequence shown here is derived from an EMBL/GenBank/DDBJ whole genome shotgun (WGS) entry which is preliminary data.</text>
</comment>
<dbReference type="Proteomes" id="UP001597475">
    <property type="component" value="Unassembled WGS sequence"/>
</dbReference>
<dbReference type="RefSeq" id="WP_386845124.1">
    <property type="nucleotide sequence ID" value="NZ_JBHUMK010000040.1"/>
</dbReference>
<accession>A0ABW5P3C1</accession>
<sequence length="426" mass="47694">MTPKTPPSLTPAEHQALTLLYTDLGAWTAGEGIAALGLERFQELLRAGLLARQETLMGPVYHLMAPARKAVFGTTDDAASFASQLDQCYLRLCLKELNWHPLTEGDPFSRNLQQFAPSRNFHEVRTEYGVALVTAKISSGGLSRPYLKRLAETQRSQALAHHYYLVILTPSKRKGEGIAARYEAFIRLKTHLPRTTADATITRFFTVPTGKPKDASPVLTSVGAQKARRGKNPLPDLTLSILQLPRRARIQHAEEALMCDGVLTSQQLERHYGLVPTDLSGRLATTTVARPKGKATATEVNTHILVADRRMTRLPDEVLLHRVGLSATRHQQSISPDPERWIVEPGGRTSIELPDAKWIDENGQAWAVEFDPGNYIYSTIEDKLQSFRDQDYAGVIYSVTSPVRQRNIYKRFEKQLGRAPLLVQWW</sequence>
<protein>
    <submittedName>
        <fullName evidence="1">Uncharacterized protein</fullName>
    </submittedName>
</protein>
<name>A0ABW5P3C1_9DEIO</name>
<keyword evidence="2" id="KW-1185">Reference proteome</keyword>
<evidence type="ECO:0000313" key="1">
    <source>
        <dbReference type="EMBL" id="MFD2609608.1"/>
    </source>
</evidence>
<organism evidence="1 2">
    <name type="scientific">Deinococcus taklimakanensis</name>
    <dbReference type="NCBI Taxonomy" id="536443"/>
    <lineage>
        <taxon>Bacteria</taxon>
        <taxon>Thermotogati</taxon>
        <taxon>Deinococcota</taxon>
        <taxon>Deinococci</taxon>
        <taxon>Deinococcales</taxon>
        <taxon>Deinococcaceae</taxon>
        <taxon>Deinococcus</taxon>
    </lineage>
</organism>
<proteinExistence type="predicted"/>
<evidence type="ECO:0000313" key="2">
    <source>
        <dbReference type="Proteomes" id="UP001597475"/>
    </source>
</evidence>
<reference evidence="2" key="1">
    <citation type="journal article" date="2019" name="Int. J. Syst. Evol. Microbiol.">
        <title>The Global Catalogue of Microorganisms (GCM) 10K type strain sequencing project: providing services to taxonomists for standard genome sequencing and annotation.</title>
        <authorList>
            <consortium name="The Broad Institute Genomics Platform"/>
            <consortium name="The Broad Institute Genome Sequencing Center for Infectious Disease"/>
            <person name="Wu L."/>
            <person name="Ma J."/>
        </authorList>
    </citation>
    <scope>NUCLEOTIDE SEQUENCE [LARGE SCALE GENOMIC DNA]</scope>
    <source>
        <strain evidence="2">KCTC 33842</strain>
    </source>
</reference>